<comment type="caution">
    <text evidence="1">The sequence shown here is derived from an EMBL/GenBank/DDBJ whole genome shotgun (WGS) entry which is preliminary data.</text>
</comment>
<keyword evidence="2" id="KW-1185">Reference proteome</keyword>
<dbReference type="Proteomes" id="UP001208570">
    <property type="component" value="Unassembled WGS sequence"/>
</dbReference>
<organism evidence="1 2">
    <name type="scientific">Paralvinella palmiformis</name>
    <dbReference type="NCBI Taxonomy" id="53620"/>
    <lineage>
        <taxon>Eukaryota</taxon>
        <taxon>Metazoa</taxon>
        <taxon>Spiralia</taxon>
        <taxon>Lophotrochozoa</taxon>
        <taxon>Annelida</taxon>
        <taxon>Polychaeta</taxon>
        <taxon>Sedentaria</taxon>
        <taxon>Canalipalpata</taxon>
        <taxon>Terebellida</taxon>
        <taxon>Terebelliformia</taxon>
        <taxon>Alvinellidae</taxon>
        <taxon>Paralvinella</taxon>
    </lineage>
</organism>
<evidence type="ECO:0000313" key="2">
    <source>
        <dbReference type="Proteomes" id="UP001208570"/>
    </source>
</evidence>
<dbReference type="EMBL" id="JAODUP010002080">
    <property type="protein sequence ID" value="KAK2139048.1"/>
    <property type="molecule type" value="Genomic_DNA"/>
</dbReference>
<reference evidence="1" key="1">
    <citation type="journal article" date="2023" name="Mol. Biol. Evol.">
        <title>Third-Generation Sequencing Reveals the Adaptive Role of the Epigenome in Three Deep-Sea Polychaetes.</title>
        <authorList>
            <person name="Perez M."/>
            <person name="Aroh O."/>
            <person name="Sun Y."/>
            <person name="Lan Y."/>
            <person name="Juniper S.K."/>
            <person name="Young C.R."/>
            <person name="Angers B."/>
            <person name="Qian P.Y."/>
        </authorList>
    </citation>
    <scope>NUCLEOTIDE SEQUENCE</scope>
    <source>
        <strain evidence="1">P08H-3</strain>
    </source>
</reference>
<name>A0AAD9IRH8_9ANNE</name>
<proteinExistence type="predicted"/>
<protein>
    <submittedName>
        <fullName evidence="1">Uncharacterized protein</fullName>
    </submittedName>
</protein>
<sequence length="92" mass="10292">MELEAERWSVSYLTMAHNLNASTSNGPSLSVIVGPELRKYRMINSHQKYNHTLLLTSAMASIAAEVGMQEFEARLATLHELHDQWASCVSSE</sequence>
<evidence type="ECO:0000313" key="1">
    <source>
        <dbReference type="EMBL" id="KAK2139048.1"/>
    </source>
</evidence>
<accession>A0AAD9IRH8</accession>
<dbReference type="AlphaFoldDB" id="A0AAD9IRH8"/>
<gene>
    <name evidence="1" type="ORF">LSH36_2080g00000</name>
</gene>